<dbReference type="GO" id="GO:0016020">
    <property type="term" value="C:membrane"/>
    <property type="evidence" value="ECO:0007669"/>
    <property type="project" value="UniProtKB-SubCell"/>
</dbReference>
<evidence type="ECO:0000313" key="7">
    <source>
        <dbReference type="Proteomes" id="UP000006729"/>
    </source>
</evidence>
<gene>
    <name evidence="6" type="ORF">POPTR_002G226100</name>
</gene>
<evidence type="ECO:0000256" key="5">
    <source>
        <dbReference type="SAM" id="Phobius"/>
    </source>
</evidence>
<evidence type="ECO:0000256" key="1">
    <source>
        <dbReference type="ARBA" id="ARBA00004141"/>
    </source>
</evidence>
<dbReference type="InParanoid" id="A0A2K2BMV7"/>
<name>A0A2K2BMV7_POPTR</name>
<evidence type="ECO:0000256" key="3">
    <source>
        <dbReference type="ARBA" id="ARBA00022989"/>
    </source>
</evidence>
<keyword evidence="2 5" id="KW-0812">Transmembrane</keyword>
<keyword evidence="7" id="KW-1185">Reference proteome</keyword>
<protein>
    <recommendedName>
        <fullName evidence="8">Major facilitator superfamily (MFS) profile domain-containing protein</fullName>
    </recommendedName>
</protein>
<evidence type="ECO:0000313" key="6">
    <source>
        <dbReference type="EMBL" id="PNT51111.1"/>
    </source>
</evidence>
<dbReference type="SUPFAM" id="SSF103473">
    <property type="entry name" value="MFS general substrate transporter"/>
    <property type="match status" value="1"/>
</dbReference>
<dbReference type="PANTHER" id="PTHR43184:SF12">
    <property type="entry name" value="SUGAR PHOSPHATE EXCHANGER 3"/>
    <property type="match status" value="1"/>
</dbReference>
<feature type="transmembrane region" description="Helical" evidence="5">
    <location>
        <begin position="85"/>
        <end position="111"/>
    </location>
</feature>
<dbReference type="Proteomes" id="UP000006729">
    <property type="component" value="Chromosome 2"/>
</dbReference>
<accession>A0A2K2BMV7</accession>
<dbReference type="EMBL" id="CM009291">
    <property type="protein sequence ID" value="PNT51111.1"/>
    <property type="molecule type" value="Genomic_DNA"/>
</dbReference>
<organism evidence="6 7">
    <name type="scientific">Populus trichocarpa</name>
    <name type="common">Western balsam poplar</name>
    <name type="synonym">Populus balsamifera subsp. trichocarpa</name>
    <dbReference type="NCBI Taxonomy" id="3694"/>
    <lineage>
        <taxon>Eukaryota</taxon>
        <taxon>Viridiplantae</taxon>
        <taxon>Streptophyta</taxon>
        <taxon>Embryophyta</taxon>
        <taxon>Tracheophyta</taxon>
        <taxon>Spermatophyta</taxon>
        <taxon>Magnoliopsida</taxon>
        <taxon>eudicotyledons</taxon>
        <taxon>Gunneridae</taxon>
        <taxon>Pentapetalae</taxon>
        <taxon>rosids</taxon>
        <taxon>fabids</taxon>
        <taxon>Malpighiales</taxon>
        <taxon>Salicaceae</taxon>
        <taxon>Saliceae</taxon>
        <taxon>Populus</taxon>
    </lineage>
</organism>
<keyword evidence="4 5" id="KW-0472">Membrane</keyword>
<evidence type="ECO:0008006" key="8">
    <source>
        <dbReference type="Google" id="ProtNLM"/>
    </source>
</evidence>
<evidence type="ECO:0000256" key="4">
    <source>
        <dbReference type="ARBA" id="ARBA00023136"/>
    </source>
</evidence>
<reference evidence="6 7" key="1">
    <citation type="journal article" date="2006" name="Science">
        <title>The genome of black cottonwood, Populus trichocarpa (Torr. &amp; Gray).</title>
        <authorList>
            <person name="Tuskan G.A."/>
            <person name="Difazio S."/>
            <person name="Jansson S."/>
            <person name="Bohlmann J."/>
            <person name="Grigoriev I."/>
            <person name="Hellsten U."/>
            <person name="Putnam N."/>
            <person name="Ralph S."/>
            <person name="Rombauts S."/>
            <person name="Salamov A."/>
            <person name="Schein J."/>
            <person name="Sterck L."/>
            <person name="Aerts A."/>
            <person name="Bhalerao R.R."/>
            <person name="Bhalerao R.P."/>
            <person name="Blaudez D."/>
            <person name="Boerjan W."/>
            <person name="Brun A."/>
            <person name="Brunner A."/>
            <person name="Busov V."/>
            <person name="Campbell M."/>
            <person name="Carlson J."/>
            <person name="Chalot M."/>
            <person name="Chapman J."/>
            <person name="Chen G.L."/>
            <person name="Cooper D."/>
            <person name="Coutinho P.M."/>
            <person name="Couturier J."/>
            <person name="Covert S."/>
            <person name="Cronk Q."/>
            <person name="Cunningham R."/>
            <person name="Davis J."/>
            <person name="Degroeve S."/>
            <person name="Dejardin A."/>
            <person name="Depamphilis C."/>
            <person name="Detter J."/>
            <person name="Dirks B."/>
            <person name="Dubchak I."/>
            <person name="Duplessis S."/>
            <person name="Ehlting J."/>
            <person name="Ellis B."/>
            <person name="Gendler K."/>
            <person name="Goodstein D."/>
            <person name="Gribskov M."/>
            <person name="Grimwood J."/>
            <person name="Groover A."/>
            <person name="Gunter L."/>
            <person name="Hamberger B."/>
            <person name="Heinze B."/>
            <person name="Helariutta Y."/>
            <person name="Henrissat B."/>
            <person name="Holligan D."/>
            <person name="Holt R."/>
            <person name="Huang W."/>
            <person name="Islam-Faridi N."/>
            <person name="Jones S."/>
            <person name="Jones-Rhoades M."/>
            <person name="Jorgensen R."/>
            <person name="Joshi C."/>
            <person name="Kangasjarvi J."/>
            <person name="Karlsson J."/>
            <person name="Kelleher C."/>
            <person name="Kirkpatrick R."/>
            <person name="Kirst M."/>
            <person name="Kohler A."/>
            <person name="Kalluri U."/>
            <person name="Larimer F."/>
            <person name="Leebens-Mack J."/>
            <person name="Leple J.C."/>
            <person name="Locascio P."/>
            <person name="Lou Y."/>
            <person name="Lucas S."/>
            <person name="Martin F."/>
            <person name="Montanini B."/>
            <person name="Napoli C."/>
            <person name="Nelson D.R."/>
            <person name="Nelson C."/>
            <person name="Nieminen K."/>
            <person name="Nilsson O."/>
            <person name="Pereda V."/>
            <person name="Peter G."/>
            <person name="Philippe R."/>
            <person name="Pilate G."/>
            <person name="Poliakov A."/>
            <person name="Razumovskaya J."/>
            <person name="Richardson P."/>
            <person name="Rinaldi C."/>
            <person name="Ritland K."/>
            <person name="Rouze P."/>
            <person name="Ryaboy D."/>
            <person name="Schmutz J."/>
            <person name="Schrader J."/>
            <person name="Segerman B."/>
            <person name="Shin H."/>
            <person name="Siddiqui A."/>
            <person name="Sterky F."/>
            <person name="Terry A."/>
            <person name="Tsai C.J."/>
            <person name="Uberbacher E."/>
            <person name="Unneberg P."/>
            <person name="Vahala J."/>
            <person name="Wall K."/>
            <person name="Wessler S."/>
            <person name="Yang G."/>
            <person name="Yin T."/>
            <person name="Douglas C."/>
            <person name="Marra M."/>
            <person name="Sandberg G."/>
            <person name="Van de Peer Y."/>
            <person name="Rokhsar D."/>
        </authorList>
    </citation>
    <scope>NUCLEOTIDE SEQUENCE [LARGE SCALE GENOMIC DNA]</scope>
    <source>
        <strain evidence="7">cv. Nisqually</strain>
    </source>
</reference>
<dbReference type="PANTHER" id="PTHR43184">
    <property type="entry name" value="MAJOR FACILITATOR SUPERFAMILY TRANSPORTER 16, ISOFORM B"/>
    <property type="match status" value="1"/>
</dbReference>
<sequence length="137" mass="14617">MPVEKAGNFCILFDVRALFGGIVAGCISDRYEAPAKIAAGFMSVGIPSILLYQNFGRVLLAACELYTYVSADLGTHGSNRRNPHALATTTAIIDGTRTIGALFGLYLTVLILPTEGWNVVFAMLAACVITTLHVLTH</sequence>
<comment type="subcellular location">
    <subcellularLocation>
        <location evidence="1">Membrane</location>
        <topology evidence="1">Multi-pass membrane protein</topology>
    </subcellularLocation>
</comment>
<proteinExistence type="predicted"/>
<dbReference type="InterPro" id="IPR036259">
    <property type="entry name" value="MFS_trans_sf"/>
</dbReference>
<keyword evidence="3 5" id="KW-1133">Transmembrane helix</keyword>
<dbReference type="Gene3D" id="1.20.1250.20">
    <property type="entry name" value="MFS general substrate transporter like domains"/>
    <property type="match status" value="1"/>
</dbReference>
<dbReference type="AlphaFoldDB" id="A0A2K2BMV7"/>
<feature type="transmembrane region" description="Helical" evidence="5">
    <location>
        <begin position="117"/>
        <end position="135"/>
    </location>
</feature>
<evidence type="ECO:0000256" key="2">
    <source>
        <dbReference type="ARBA" id="ARBA00022692"/>
    </source>
</evidence>